<gene>
    <name evidence="2" type="ORF">DES37_106333</name>
</gene>
<proteinExistence type="predicted"/>
<dbReference type="EMBL" id="QGTS01000006">
    <property type="protein sequence ID" value="PWW09209.1"/>
    <property type="molecule type" value="Genomic_DNA"/>
</dbReference>
<sequence length="146" mass="16460">MGTVIMFKLLKWVILLIISVFILGLLLALFIASGINESTTYTEKDFFYYHFVTDKDIAKAPRISGDYYFKSYPGDGYAPSNAIIFRGVTSIKPLRDYLIQLGYTRSYGGVVQAELWAKPNQGNGDCFYLHFNTATGEAELTKELNN</sequence>
<evidence type="ECO:0000256" key="1">
    <source>
        <dbReference type="SAM" id="Phobius"/>
    </source>
</evidence>
<name>A0A317PZV3_9ENTR</name>
<dbReference type="Proteomes" id="UP000246744">
    <property type="component" value="Unassembled WGS sequence"/>
</dbReference>
<feature type="transmembrane region" description="Helical" evidence="1">
    <location>
        <begin position="12"/>
        <end position="35"/>
    </location>
</feature>
<keyword evidence="1" id="KW-0472">Membrane</keyword>
<evidence type="ECO:0000313" key="3">
    <source>
        <dbReference type="Proteomes" id="UP000246744"/>
    </source>
</evidence>
<comment type="caution">
    <text evidence="2">The sequence shown here is derived from an EMBL/GenBank/DDBJ whole genome shotgun (WGS) entry which is preliminary data.</text>
</comment>
<reference evidence="2 3" key="1">
    <citation type="submission" date="2018-05" db="EMBL/GenBank/DDBJ databases">
        <title>Genomic Encyclopedia of Type Strains, Phase IV (KMG-IV): sequencing the most valuable type-strain genomes for metagenomic binning, comparative biology and taxonomic classification.</title>
        <authorList>
            <person name="Goeker M."/>
        </authorList>
    </citation>
    <scope>NUCLEOTIDE SEQUENCE [LARGE SCALE GENOMIC DNA]</scope>
    <source>
        <strain evidence="2 3">DSM 19579</strain>
    </source>
</reference>
<dbReference type="AlphaFoldDB" id="A0A317PZV3"/>
<keyword evidence="3" id="KW-1185">Reference proteome</keyword>
<evidence type="ECO:0000313" key="2">
    <source>
        <dbReference type="EMBL" id="PWW09209.1"/>
    </source>
</evidence>
<accession>A0A317PZV3</accession>
<organism evidence="2 3">
    <name type="scientific">Mangrovibacter plantisponsor</name>
    <dbReference type="NCBI Taxonomy" id="451513"/>
    <lineage>
        <taxon>Bacteria</taxon>
        <taxon>Pseudomonadati</taxon>
        <taxon>Pseudomonadota</taxon>
        <taxon>Gammaproteobacteria</taxon>
        <taxon>Enterobacterales</taxon>
        <taxon>Enterobacteriaceae</taxon>
        <taxon>Mangrovibacter</taxon>
    </lineage>
</organism>
<keyword evidence="1" id="KW-1133">Transmembrane helix</keyword>
<protein>
    <submittedName>
        <fullName evidence="2">Uncharacterized protein</fullName>
    </submittedName>
</protein>
<keyword evidence="1" id="KW-0812">Transmembrane</keyword>